<name>A0A813N7X5_9BILA</name>
<keyword evidence="2" id="KW-1185">Reference proteome</keyword>
<dbReference type="EMBL" id="CAJNOC010000249">
    <property type="protein sequence ID" value="CAF0733234.1"/>
    <property type="molecule type" value="Genomic_DNA"/>
</dbReference>
<dbReference type="OrthoDB" id="10063886at2759"/>
<comment type="caution">
    <text evidence="1">The sequence shown here is derived from an EMBL/GenBank/DDBJ whole genome shotgun (WGS) entry which is preliminary data.</text>
</comment>
<evidence type="ECO:0000313" key="1">
    <source>
        <dbReference type="EMBL" id="CAF0733234.1"/>
    </source>
</evidence>
<protein>
    <submittedName>
        <fullName evidence="1">Uncharacterized protein</fullName>
    </submittedName>
</protein>
<accession>A0A813N7X5</accession>
<gene>
    <name evidence="1" type="ORF">OXX778_LOCUS2971</name>
</gene>
<dbReference type="PANTHER" id="PTHR33332">
    <property type="entry name" value="REVERSE TRANSCRIPTASE DOMAIN-CONTAINING PROTEIN"/>
    <property type="match status" value="1"/>
</dbReference>
<sequence>MLRHSTKKVYLIKGSFTGLNDKLIARSQRLVLDKTYSSWKEITNIGFVDNETDSSKLQEDIKSLYEKSKQWLMNFNENKYVVMHYGLNNQNYEYSLSSHKLTESHQERDLGVIFSKDLKNSAQVAVATRRANYTLSIN</sequence>
<dbReference type="AlphaFoldDB" id="A0A813N7X5"/>
<organism evidence="1 2">
    <name type="scientific">Brachionus calyciflorus</name>
    <dbReference type="NCBI Taxonomy" id="104777"/>
    <lineage>
        <taxon>Eukaryota</taxon>
        <taxon>Metazoa</taxon>
        <taxon>Spiralia</taxon>
        <taxon>Gnathifera</taxon>
        <taxon>Rotifera</taxon>
        <taxon>Eurotatoria</taxon>
        <taxon>Monogononta</taxon>
        <taxon>Pseudotrocha</taxon>
        <taxon>Ploima</taxon>
        <taxon>Brachionidae</taxon>
        <taxon>Brachionus</taxon>
    </lineage>
</organism>
<proteinExistence type="predicted"/>
<reference evidence="1" key="1">
    <citation type="submission" date="2021-02" db="EMBL/GenBank/DDBJ databases">
        <authorList>
            <person name="Nowell W R."/>
        </authorList>
    </citation>
    <scope>NUCLEOTIDE SEQUENCE</scope>
    <source>
        <strain evidence="1">Ploen Becks lab</strain>
    </source>
</reference>
<dbReference type="Proteomes" id="UP000663879">
    <property type="component" value="Unassembled WGS sequence"/>
</dbReference>
<evidence type="ECO:0000313" key="2">
    <source>
        <dbReference type="Proteomes" id="UP000663879"/>
    </source>
</evidence>